<comment type="caution">
    <text evidence="1">The sequence shown here is derived from an EMBL/GenBank/DDBJ whole genome shotgun (WGS) entry which is preliminary data.</text>
</comment>
<dbReference type="SUPFAM" id="SSF88723">
    <property type="entry name" value="PIN domain-like"/>
    <property type="match status" value="1"/>
</dbReference>
<sequence length="45" mass="4980">NRLMSMGIGFVDAHLLASAQLSKTLLWTSDKKLKVSAIELKVAYM</sequence>
<accession>X1R9R4</accession>
<protein>
    <recommendedName>
        <fullName evidence="2">PIN domain-containing protein</fullName>
    </recommendedName>
</protein>
<gene>
    <name evidence="1" type="ORF">S12H4_07463</name>
</gene>
<reference evidence="1" key="1">
    <citation type="journal article" date="2014" name="Front. Microbiol.">
        <title>High frequency of phylogenetically diverse reductive dehalogenase-homologous genes in deep subseafloor sedimentary metagenomes.</title>
        <authorList>
            <person name="Kawai M."/>
            <person name="Futagami T."/>
            <person name="Toyoda A."/>
            <person name="Takaki Y."/>
            <person name="Nishi S."/>
            <person name="Hori S."/>
            <person name="Arai W."/>
            <person name="Tsubouchi T."/>
            <person name="Morono Y."/>
            <person name="Uchiyama I."/>
            <person name="Ito T."/>
            <person name="Fujiyama A."/>
            <person name="Inagaki F."/>
            <person name="Takami H."/>
        </authorList>
    </citation>
    <scope>NUCLEOTIDE SEQUENCE</scope>
    <source>
        <strain evidence="1">Expedition CK06-06</strain>
    </source>
</reference>
<organism evidence="1">
    <name type="scientific">marine sediment metagenome</name>
    <dbReference type="NCBI Taxonomy" id="412755"/>
    <lineage>
        <taxon>unclassified sequences</taxon>
        <taxon>metagenomes</taxon>
        <taxon>ecological metagenomes</taxon>
    </lineage>
</organism>
<proteinExistence type="predicted"/>
<evidence type="ECO:0008006" key="2">
    <source>
        <dbReference type="Google" id="ProtNLM"/>
    </source>
</evidence>
<dbReference type="AlphaFoldDB" id="X1R9R4"/>
<feature type="non-terminal residue" evidence="1">
    <location>
        <position position="1"/>
    </location>
</feature>
<dbReference type="InterPro" id="IPR029060">
    <property type="entry name" value="PIN-like_dom_sf"/>
</dbReference>
<evidence type="ECO:0000313" key="1">
    <source>
        <dbReference type="EMBL" id="GAI59890.1"/>
    </source>
</evidence>
<name>X1R9R4_9ZZZZ</name>
<dbReference type="EMBL" id="BARW01002758">
    <property type="protein sequence ID" value="GAI59890.1"/>
    <property type="molecule type" value="Genomic_DNA"/>
</dbReference>